<dbReference type="InterPro" id="IPR010280">
    <property type="entry name" value="U5_MeTrfase_fam"/>
</dbReference>
<feature type="region of interest" description="Disordered" evidence="6">
    <location>
        <begin position="185"/>
        <end position="206"/>
    </location>
</feature>
<dbReference type="InterPro" id="IPR030391">
    <property type="entry name" value="MeTrfase_TrmA_CS"/>
</dbReference>
<dbReference type="PROSITE" id="PS01230">
    <property type="entry name" value="TRMA_1"/>
    <property type="match status" value="1"/>
</dbReference>
<feature type="region of interest" description="Disordered" evidence="6">
    <location>
        <begin position="1"/>
        <end position="21"/>
    </location>
</feature>
<feature type="active site" evidence="5">
    <location>
        <position position="454"/>
    </location>
</feature>
<dbReference type="InterPro" id="IPR030390">
    <property type="entry name" value="MeTrfase_TrmA_AS"/>
</dbReference>
<organism evidence="7 8">
    <name type="scientific">Piedraia hortae CBS 480.64</name>
    <dbReference type="NCBI Taxonomy" id="1314780"/>
    <lineage>
        <taxon>Eukaryota</taxon>
        <taxon>Fungi</taxon>
        <taxon>Dikarya</taxon>
        <taxon>Ascomycota</taxon>
        <taxon>Pezizomycotina</taxon>
        <taxon>Dothideomycetes</taxon>
        <taxon>Dothideomycetidae</taxon>
        <taxon>Capnodiales</taxon>
        <taxon>Piedraiaceae</taxon>
        <taxon>Piedraia</taxon>
    </lineage>
</organism>
<feature type="binding site" evidence="4">
    <location>
        <position position="356"/>
    </location>
    <ligand>
        <name>S-adenosyl-L-methionine</name>
        <dbReference type="ChEBI" id="CHEBI:59789"/>
    </ligand>
</feature>
<protein>
    <submittedName>
        <fullName evidence="7">S-adenosyl-L-methionine-dependent methyltransferase</fullName>
    </submittedName>
</protein>
<feature type="binding site" evidence="4">
    <location>
        <position position="327"/>
    </location>
    <ligand>
        <name>S-adenosyl-L-methionine</name>
        <dbReference type="ChEBI" id="CHEBI:59789"/>
    </ligand>
</feature>
<accession>A0A6A7BQ10</accession>
<dbReference type="GO" id="GO:0030697">
    <property type="term" value="F:tRNA (uracil(54)-C5)-methyltransferase activity, S-adenosyl methionine-dependent"/>
    <property type="evidence" value="ECO:0007669"/>
    <property type="project" value="InterPro"/>
</dbReference>
<keyword evidence="1 4" id="KW-0489">Methyltransferase</keyword>
<dbReference type="GO" id="GO:0008033">
    <property type="term" value="P:tRNA processing"/>
    <property type="evidence" value="ECO:0007669"/>
    <property type="project" value="InterPro"/>
</dbReference>
<dbReference type="PROSITE" id="PS01231">
    <property type="entry name" value="TRMA_2"/>
    <property type="match status" value="1"/>
</dbReference>
<evidence type="ECO:0000313" key="8">
    <source>
        <dbReference type="Proteomes" id="UP000799421"/>
    </source>
</evidence>
<dbReference type="GO" id="GO:0009451">
    <property type="term" value="P:RNA modification"/>
    <property type="evidence" value="ECO:0007669"/>
    <property type="project" value="UniProtKB-ARBA"/>
</dbReference>
<gene>
    <name evidence="7" type="ORF">K470DRAFT_260923</name>
</gene>
<proteinExistence type="inferred from homology"/>
<dbReference type="Pfam" id="PF05958">
    <property type="entry name" value="tRNA_U5-meth_tr"/>
    <property type="match status" value="1"/>
</dbReference>
<dbReference type="GO" id="GO:0032259">
    <property type="term" value="P:methylation"/>
    <property type="evidence" value="ECO:0007669"/>
    <property type="project" value="UniProtKB-KW"/>
</dbReference>
<sequence>MPPKRAFTGSARPSKKRKTAVADGSNEAVLLADVTALLASTSLDTAPASPAPLPDLQTPLPLTISTLSSTGDGLALHHNRVYTIPFTAPGDVVLAKPYKHHETHTLTDIVSITTPSPLREGIVPKCKYFSVCGGCQFQHLPYSYQLEHKRHIIEKAYTNFSGLDPQRIPPVGETIASPREYGYRTKLTPHFDAPPNARRDRKAGREVKWDKAPPIGFMQKGTRKTMDIEECPIATAAVQIGLTKERERVQAHLGEFKRGATLLIRESSSLRDSGQEGETPPNAESSHSETVIEDTTLVKTYITDSNATSTEYIDGYRFDNPAGSFFQNNNSILPLVTMYIRSRILTPGVDLLIDAYCGSGFFTITLSQIFSKTLGIDISPQSITSAERNAVLNNLPSTAARFISADANKLFDEVDGFDPEKTAVVIDPPRKGCDVGFMRQLIKFAPQRICYVSCNVHTQARDVGLLVGEGGYQIESLVGFDFFPQTGHVEGVAILQRRAV</sequence>
<dbReference type="SUPFAM" id="SSF50249">
    <property type="entry name" value="Nucleic acid-binding proteins"/>
    <property type="match status" value="1"/>
</dbReference>
<dbReference type="SUPFAM" id="SSF53335">
    <property type="entry name" value="S-adenosyl-L-methionine-dependent methyltransferases"/>
    <property type="match status" value="1"/>
</dbReference>
<feature type="region of interest" description="Disordered" evidence="6">
    <location>
        <begin position="267"/>
        <end position="290"/>
    </location>
</feature>
<feature type="binding site" evidence="4">
    <location>
        <position position="377"/>
    </location>
    <ligand>
        <name>S-adenosyl-L-methionine</name>
        <dbReference type="ChEBI" id="CHEBI:59789"/>
    </ligand>
</feature>
<reference evidence="7" key="1">
    <citation type="journal article" date="2020" name="Stud. Mycol.">
        <title>101 Dothideomycetes genomes: a test case for predicting lifestyles and emergence of pathogens.</title>
        <authorList>
            <person name="Haridas S."/>
            <person name="Albert R."/>
            <person name="Binder M."/>
            <person name="Bloem J."/>
            <person name="Labutti K."/>
            <person name="Salamov A."/>
            <person name="Andreopoulos B."/>
            <person name="Baker S."/>
            <person name="Barry K."/>
            <person name="Bills G."/>
            <person name="Bluhm B."/>
            <person name="Cannon C."/>
            <person name="Castanera R."/>
            <person name="Culley D."/>
            <person name="Daum C."/>
            <person name="Ezra D."/>
            <person name="Gonzalez J."/>
            <person name="Henrissat B."/>
            <person name="Kuo A."/>
            <person name="Liang C."/>
            <person name="Lipzen A."/>
            <person name="Lutzoni F."/>
            <person name="Magnuson J."/>
            <person name="Mondo S."/>
            <person name="Nolan M."/>
            <person name="Ohm R."/>
            <person name="Pangilinan J."/>
            <person name="Park H.-J."/>
            <person name="Ramirez L."/>
            <person name="Alfaro M."/>
            <person name="Sun H."/>
            <person name="Tritt A."/>
            <person name="Yoshinaga Y."/>
            <person name="Zwiers L.-H."/>
            <person name="Turgeon B."/>
            <person name="Goodwin S."/>
            <person name="Spatafora J."/>
            <person name="Crous P."/>
            <person name="Grigoriev I."/>
        </authorList>
    </citation>
    <scope>NUCLEOTIDE SEQUENCE</scope>
    <source>
        <strain evidence="7">CBS 480.64</strain>
    </source>
</reference>
<evidence type="ECO:0000256" key="6">
    <source>
        <dbReference type="SAM" id="MobiDB-lite"/>
    </source>
</evidence>
<dbReference type="FunFam" id="2.40.50.140:FF:000201">
    <property type="entry name" value="TRM2p tRNA methyltransferase"/>
    <property type="match status" value="1"/>
</dbReference>
<dbReference type="InterPro" id="IPR012340">
    <property type="entry name" value="NA-bd_OB-fold"/>
</dbReference>
<evidence type="ECO:0000256" key="1">
    <source>
        <dbReference type="ARBA" id="ARBA00022603"/>
    </source>
</evidence>
<name>A0A6A7BQ10_9PEZI</name>
<dbReference type="AlphaFoldDB" id="A0A6A7BQ10"/>
<evidence type="ECO:0000256" key="5">
    <source>
        <dbReference type="PROSITE-ProRule" id="PRU10015"/>
    </source>
</evidence>
<dbReference type="OrthoDB" id="10250660at2759"/>
<feature type="binding site" evidence="4">
    <location>
        <position position="427"/>
    </location>
    <ligand>
        <name>S-adenosyl-L-methionine</name>
        <dbReference type="ChEBI" id="CHEBI:59789"/>
    </ligand>
</feature>
<dbReference type="InterPro" id="IPR025795">
    <property type="entry name" value="tRNA_(uracil-5-)_MeTrfase"/>
</dbReference>
<dbReference type="PANTHER" id="PTHR11061:SF30">
    <property type="entry name" value="TRNA (URACIL(54)-C(5))-METHYLTRANSFERASE"/>
    <property type="match status" value="1"/>
</dbReference>
<feature type="active site" description="Nucleophile" evidence="4">
    <location>
        <position position="454"/>
    </location>
</feature>
<keyword evidence="3 4" id="KW-0949">S-adenosyl-L-methionine</keyword>
<keyword evidence="8" id="KW-1185">Reference proteome</keyword>
<dbReference type="Gene3D" id="3.40.50.150">
    <property type="entry name" value="Vaccinia Virus protein VP39"/>
    <property type="match status" value="2"/>
</dbReference>
<dbReference type="EMBL" id="MU006049">
    <property type="protein sequence ID" value="KAF2857344.1"/>
    <property type="molecule type" value="Genomic_DNA"/>
</dbReference>
<evidence type="ECO:0000256" key="2">
    <source>
        <dbReference type="ARBA" id="ARBA00022679"/>
    </source>
</evidence>
<dbReference type="Proteomes" id="UP000799421">
    <property type="component" value="Unassembled WGS sequence"/>
</dbReference>
<evidence type="ECO:0000256" key="3">
    <source>
        <dbReference type="ARBA" id="ARBA00022691"/>
    </source>
</evidence>
<dbReference type="InterPro" id="IPR029063">
    <property type="entry name" value="SAM-dependent_MTases_sf"/>
</dbReference>
<evidence type="ECO:0000313" key="7">
    <source>
        <dbReference type="EMBL" id="KAF2857344.1"/>
    </source>
</evidence>
<keyword evidence="2 4" id="KW-0808">Transferase</keyword>
<dbReference type="PROSITE" id="PS51622">
    <property type="entry name" value="SAM_MT_RNA_M5U_2"/>
    <property type="match status" value="1"/>
</dbReference>
<dbReference type="Gene3D" id="2.40.50.140">
    <property type="entry name" value="Nucleic acid-binding proteins"/>
    <property type="match status" value="1"/>
</dbReference>
<dbReference type="PANTHER" id="PTHR11061">
    <property type="entry name" value="RNA M5U METHYLTRANSFERASE"/>
    <property type="match status" value="1"/>
</dbReference>
<evidence type="ECO:0000256" key="4">
    <source>
        <dbReference type="PROSITE-ProRule" id="PRU01024"/>
    </source>
</evidence>
<dbReference type="PROSITE" id="PS51687">
    <property type="entry name" value="SAM_MT_RNA_M5U"/>
    <property type="match status" value="1"/>
</dbReference>
<comment type="similarity">
    <text evidence="4">Belongs to the class I-like SAM-binding methyltransferase superfamily. RNA M5U methyltransferase family.</text>
</comment>